<dbReference type="Gene3D" id="3.10.180.10">
    <property type="entry name" value="2,3-Dihydroxybiphenyl 1,2-Dioxygenase, domain 1"/>
    <property type="match status" value="1"/>
</dbReference>
<dbReference type="InterPro" id="IPR029068">
    <property type="entry name" value="Glyas_Bleomycin-R_OHBP_Dase"/>
</dbReference>
<dbReference type="PROSITE" id="PS51819">
    <property type="entry name" value="VOC"/>
    <property type="match status" value="1"/>
</dbReference>
<protein>
    <submittedName>
        <fullName evidence="2">Glyoxalase</fullName>
    </submittedName>
</protein>
<evidence type="ECO:0000259" key="1">
    <source>
        <dbReference type="PROSITE" id="PS51819"/>
    </source>
</evidence>
<dbReference type="EMBL" id="JAUHJR010000001">
    <property type="protein sequence ID" value="MDN4159929.1"/>
    <property type="molecule type" value="Genomic_DNA"/>
</dbReference>
<keyword evidence="3" id="KW-1185">Reference proteome</keyword>
<reference evidence="2" key="1">
    <citation type="submission" date="2023-06" db="EMBL/GenBank/DDBJ databases">
        <title>Draft genome sequence of Nocardioides sp. SOB72.</title>
        <authorList>
            <person name="Zhang G."/>
        </authorList>
    </citation>
    <scope>NUCLEOTIDE SEQUENCE</scope>
    <source>
        <strain evidence="2">SOB72</strain>
    </source>
</reference>
<organism evidence="2 3">
    <name type="scientific">Nocardioides abyssi</name>
    <dbReference type="NCBI Taxonomy" id="3058370"/>
    <lineage>
        <taxon>Bacteria</taxon>
        <taxon>Bacillati</taxon>
        <taxon>Actinomycetota</taxon>
        <taxon>Actinomycetes</taxon>
        <taxon>Propionibacteriales</taxon>
        <taxon>Nocardioidaceae</taxon>
        <taxon>Nocardioides</taxon>
    </lineage>
</organism>
<comment type="caution">
    <text evidence="2">The sequence shown here is derived from an EMBL/GenBank/DDBJ whole genome shotgun (WGS) entry which is preliminary data.</text>
</comment>
<dbReference type="InterPro" id="IPR037523">
    <property type="entry name" value="VOC_core"/>
</dbReference>
<dbReference type="PANTHER" id="PTHR39175">
    <property type="entry name" value="FAMILY PROTEIN, PUTATIVE (AFU_ORTHOLOGUE AFUA_3G15060)-RELATED"/>
    <property type="match status" value="1"/>
</dbReference>
<accession>A0ABT8EPB0</accession>
<gene>
    <name evidence="2" type="ORF">QWY29_01075</name>
</gene>
<dbReference type="PANTHER" id="PTHR39175:SF1">
    <property type="entry name" value="FAMILY PROTEIN, PUTATIVE (AFU_ORTHOLOGUE AFUA_3G15060)-RELATED"/>
    <property type="match status" value="1"/>
</dbReference>
<dbReference type="RefSeq" id="WP_300958793.1">
    <property type="nucleotide sequence ID" value="NZ_JAUHJR010000001.1"/>
</dbReference>
<evidence type="ECO:0000313" key="3">
    <source>
        <dbReference type="Proteomes" id="UP001168537"/>
    </source>
</evidence>
<dbReference type="InterPro" id="IPR004360">
    <property type="entry name" value="Glyas_Fos-R_dOase_dom"/>
</dbReference>
<proteinExistence type="predicted"/>
<dbReference type="Pfam" id="PF00903">
    <property type="entry name" value="Glyoxalase"/>
    <property type="match status" value="1"/>
</dbReference>
<evidence type="ECO:0000313" key="2">
    <source>
        <dbReference type="EMBL" id="MDN4159929.1"/>
    </source>
</evidence>
<sequence length="127" mass="13634">MMRLHHVQVACPPGGEDEARRFWRDGLGMTEVPKPADLAGRGGCWFRAGAEAGGAEVHVGVEDPFAPARKAHPALLVADVAGLERLGGSLEAAGFDVDWGERHTFAAYQRFHTRDAHGNRVEVLAPA</sequence>
<dbReference type="SUPFAM" id="SSF54593">
    <property type="entry name" value="Glyoxalase/Bleomycin resistance protein/Dihydroxybiphenyl dioxygenase"/>
    <property type="match status" value="1"/>
</dbReference>
<name>A0ABT8EPB0_9ACTN</name>
<feature type="domain" description="VOC" evidence="1">
    <location>
        <begin position="3"/>
        <end position="126"/>
    </location>
</feature>
<dbReference type="Proteomes" id="UP001168537">
    <property type="component" value="Unassembled WGS sequence"/>
</dbReference>